<evidence type="ECO:0000313" key="2">
    <source>
        <dbReference type="Proteomes" id="UP000330807"/>
    </source>
</evidence>
<dbReference type="AlphaFoldDB" id="A0A5K1JHW4"/>
<proteinExistence type="predicted"/>
<sequence>MALEFRCLDLGDFLVNHLLRDGGFAELGFVECVSVGVLRYHIEFATRFVYGAVVPVLAYGVEGWLDHAGSVLSYEVLATDFFEHMRDVVFLEVLEDMAIIKDLRVEQLTRGAVAEDIAIVKERKRVHHKVAGLALVRRVVDGRAFLDDLERYELVERIGHGRAARDVRLRQHVSPTGVALREGTEYFVGVGHL</sequence>
<accession>A0A5K1JHW4</accession>
<protein>
    <submittedName>
        <fullName evidence="1">Uncharacterized protein</fullName>
    </submittedName>
</protein>
<gene>
    <name evidence="1" type="ORF">LMKDKBCB_02343</name>
</gene>
<name>A0A5K1JHW4_9ACTN</name>
<dbReference type="Proteomes" id="UP000330807">
    <property type="component" value="Unassembled WGS sequence"/>
</dbReference>
<dbReference type="EMBL" id="CABWIH010000110">
    <property type="protein sequence ID" value="VWM05059.1"/>
    <property type="molecule type" value="Genomic_DNA"/>
</dbReference>
<evidence type="ECO:0000313" key="1">
    <source>
        <dbReference type="EMBL" id="VWM05059.1"/>
    </source>
</evidence>
<organism evidence="1 2">
    <name type="scientific">Collinsella aerofaciens</name>
    <dbReference type="NCBI Taxonomy" id="74426"/>
    <lineage>
        <taxon>Bacteria</taxon>
        <taxon>Bacillati</taxon>
        <taxon>Actinomycetota</taxon>
        <taxon>Coriobacteriia</taxon>
        <taxon>Coriobacteriales</taxon>
        <taxon>Coriobacteriaceae</taxon>
        <taxon>Collinsella</taxon>
    </lineage>
</organism>
<reference evidence="1 2" key="1">
    <citation type="submission" date="2019-10" db="EMBL/GenBank/DDBJ databases">
        <authorList>
            <person name="Wolf R A."/>
        </authorList>
    </citation>
    <scope>NUCLEOTIDE SEQUENCE [LARGE SCALE GENOMIC DNA]</scope>
    <source>
        <strain evidence="1">Collinsella_aerofaciens_AK_138A</strain>
    </source>
</reference>